<dbReference type="KEGG" id="hro:HELRODRAFT_183039"/>
<proteinExistence type="predicted"/>
<name>T1FJ35_HELRO</name>
<keyword evidence="4" id="KW-1185">Reference proteome</keyword>
<dbReference type="AlphaFoldDB" id="T1FJ35"/>
<dbReference type="RefSeq" id="XP_009032003.1">
    <property type="nucleotide sequence ID" value="XM_009033755.1"/>
</dbReference>
<dbReference type="HOGENOM" id="CLU_434325_0_0_1"/>
<dbReference type="Proteomes" id="UP000015101">
    <property type="component" value="Unassembled WGS sequence"/>
</dbReference>
<dbReference type="EMBL" id="AMQM01008540">
    <property type="status" value="NOT_ANNOTATED_CDS"/>
    <property type="molecule type" value="Genomic_DNA"/>
</dbReference>
<dbReference type="EMBL" id="KB097792">
    <property type="protein sequence ID" value="ESN89920.1"/>
    <property type="molecule type" value="Genomic_DNA"/>
</dbReference>
<evidence type="ECO:0000313" key="3">
    <source>
        <dbReference type="EnsemblMetazoa" id="HelroP183039"/>
    </source>
</evidence>
<feature type="region of interest" description="Disordered" evidence="1">
    <location>
        <begin position="371"/>
        <end position="396"/>
    </location>
</feature>
<reference evidence="4" key="1">
    <citation type="submission" date="2012-12" db="EMBL/GenBank/DDBJ databases">
        <authorList>
            <person name="Hellsten U."/>
            <person name="Grimwood J."/>
            <person name="Chapman J.A."/>
            <person name="Shapiro H."/>
            <person name="Aerts A."/>
            <person name="Otillar R.P."/>
            <person name="Terry A.Y."/>
            <person name="Boore J.L."/>
            <person name="Simakov O."/>
            <person name="Marletaz F."/>
            <person name="Cho S.-J."/>
            <person name="Edsinger-Gonzales E."/>
            <person name="Havlak P."/>
            <person name="Kuo D.-H."/>
            <person name="Larsson T."/>
            <person name="Lv J."/>
            <person name="Arendt D."/>
            <person name="Savage R."/>
            <person name="Osoegawa K."/>
            <person name="de Jong P."/>
            <person name="Lindberg D.R."/>
            <person name="Seaver E.C."/>
            <person name="Weisblat D.A."/>
            <person name="Putnam N.H."/>
            <person name="Grigoriev I.V."/>
            <person name="Rokhsar D.S."/>
        </authorList>
    </citation>
    <scope>NUCLEOTIDE SEQUENCE</scope>
</reference>
<evidence type="ECO:0000313" key="4">
    <source>
        <dbReference type="Proteomes" id="UP000015101"/>
    </source>
</evidence>
<protein>
    <submittedName>
        <fullName evidence="2 3">Uncharacterized protein</fullName>
    </submittedName>
</protein>
<evidence type="ECO:0000313" key="2">
    <source>
        <dbReference type="EMBL" id="ESN89920.1"/>
    </source>
</evidence>
<reference evidence="2 4" key="2">
    <citation type="journal article" date="2013" name="Nature">
        <title>Insights into bilaterian evolution from three spiralian genomes.</title>
        <authorList>
            <person name="Simakov O."/>
            <person name="Marletaz F."/>
            <person name="Cho S.J."/>
            <person name="Edsinger-Gonzales E."/>
            <person name="Havlak P."/>
            <person name="Hellsten U."/>
            <person name="Kuo D.H."/>
            <person name="Larsson T."/>
            <person name="Lv J."/>
            <person name="Arendt D."/>
            <person name="Savage R."/>
            <person name="Osoegawa K."/>
            <person name="de Jong P."/>
            <person name="Grimwood J."/>
            <person name="Chapman J.A."/>
            <person name="Shapiro H."/>
            <person name="Aerts A."/>
            <person name="Otillar R.P."/>
            <person name="Terry A.Y."/>
            <person name="Boore J.L."/>
            <person name="Grigoriev I.V."/>
            <person name="Lindberg D.R."/>
            <person name="Seaver E.C."/>
            <person name="Weisblat D.A."/>
            <person name="Putnam N.H."/>
            <person name="Rokhsar D.S."/>
        </authorList>
    </citation>
    <scope>NUCLEOTIDE SEQUENCE</scope>
</reference>
<dbReference type="EnsemblMetazoa" id="HelroT183039">
    <property type="protein sequence ID" value="HelroP183039"/>
    <property type="gene ID" value="HelroG183039"/>
</dbReference>
<organism evidence="3 4">
    <name type="scientific">Helobdella robusta</name>
    <name type="common">Californian leech</name>
    <dbReference type="NCBI Taxonomy" id="6412"/>
    <lineage>
        <taxon>Eukaryota</taxon>
        <taxon>Metazoa</taxon>
        <taxon>Spiralia</taxon>
        <taxon>Lophotrochozoa</taxon>
        <taxon>Annelida</taxon>
        <taxon>Clitellata</taxon>
        <taxon>Hirudinea</taxon>
        <taxon>Rhynchobdellida</taxon>
        <taxon>Glossiphoniidae</taxon>
        <taxon>Helobdella</taxon>
    </lineage>
</organism>
<reference evidence="3" key="3">
    <citation type="submission" date="2015-06" db="UniProtKB">
        <authorList>
            <consortium name="EnsemblMetazoa"/>
        </authorList>
    </citation>
    <scope>IDENTIFICATION</scope>
</reference>
<sequence length="630" mass="71967">MASEIYDDEVGNDGRMDRFGSRKKSTMHFCQPTISSCLKHKSLLKSTTNYFKLNLAATAVATSAAAANKKLRHNNSCSSGSSRRLHLNNNACTAATTFRSNYKTSFDMQKLSAAVISIEKGKDSNEEFDTKKLLSLDSMQTSLVQTQSDEATKQKTTSELQTEPNQNTKELLAPTFLQDESSRVQMQAEETIRPTTAVPPAAASHSSKIPVFKCVRFNTPDERDGIESEKMMMKMSDSESGVPSGVLKTDFEIEKIEIEDKTFPTKTFAGEASCFVGGEKLEEEVIEKSGELMAENDVSNSDVNADGTIDETERFNKTKSGVNSKQSDLKKCDKVSKNQKIFKNKSITKNFIGLKGMKKNYVDGIKWEKNTKNRQQQQQQQQQQHHHHEEPQQNVPKNFADIIINDKINDLYKKYEQLRFSTNDIRKEINKRHKESQNDVISLKGVVLEELTTILKTRNEFFASIKGVLEKLKANQLDQQLRIRNLVAECEQFLKIFPTAVLFVIMKHLRCGHDFQSPLNERMNIFRELIEKTQNYSPTCGVDDDDYNSNNSNYYDIINNNNNNYDTIINNNYNYDTINNNNNYDTINNNNNYDTINNNNNYYDIVNNNNNYDTINNNNYNYDTINNNNN</sequence>
<gene>
    <name evidence="3" type="primary">20208834</name>
    <name evidence="2" type="ORF">HELRODRAFT_183039</name>
</gene>
<accession>T1FJ35</accession>
<dbReference type="GeneID" id="20208834"/>
<dbReference type="InParanoid" id="T1FJ35"/>
<dbReference type="CTD" id="20208834"/>
<evidence type="ECO:0000256" key="1">
    <source>
        <dbReference type="SAM" id="MobiDB-lite"/>
    </source>
</evidence>
<feature type="region of interest" description="Disordered" evidence="1">
    <location>
        <begin position="143"/>
        <end position="166"/>
    </location>
</feature>